<dbReference type="Pfam" id="PF06544">
    <property type="entry name" value="Prp3_C"/>
    <property type="match status" value="1"/>
</dbReference>
<dbReference type="PROSITE" id="PS50908">
    <property type="entry name" value="RWD"/>
    <property type="match status" value="1"/>
</dbReference>
<name>A0ABD0JD56_9CAEN</name>
<dbReference type="InterPro" id="IPR016135">
    <property type="entry name" value="UBQ-conjugating_enzyme/RWD"/>
</dbReference>
<dbReference type="Pfam" id="PF05773">
    <property type="entry name" value="RWD"/>
    <property type="match status" value="1"/>
</dbReference>
<reference evidence="2 3" key="1">
    <citation type="journal article" date="2023" name="Sci. Data">
        <title>Genome assembly of the Korean intertidal mud-creeper Batillaria attramentaria.</title>
        <authorList>
            <person name="Patra A.K."/>
            <person name="Ho P.T."/>
            <person name="Jun S."/>
            <person name="Lee S.J."/>
            <person name="Kim Y."/>
            <person name="Won Y.J."/>
        </authorList>
    </citation>
    <scope>NUCLEOTIDE SEQUENCE [LARGE SCALE GENOMIC DNA]</scope>
    <source>
        <strain evidence="2">Wonlab-2016</strain>
    </source>
</reference>
<organism evidence="2 3">
    <name type="scientific">Batillaria attramentaria</name>
    <dbReference type="NCBI Taxonomy" id="370345"/>
    <lineage>
        <taxon>Eukaryota</taxon>
        <taxon>Metazoa</taxon>
        <taxon>Spiralia</taxon>
        <taxon>Lophotrochozoa</taxon>
        <taxon>Mollusca</taxon>
        <taxon>Gastropoda</taxon>
        <taxon>Caenogastropoda</taxon>
        <taxon>Sorbeoconcha</taxon>
        <taxon>Cerithioidea</taxon>
        <taxon>Batillariidae</taxon>
        <taxon>Batillaria</taxon>
    </lineage>
</organism>
<dbReference type="SUPFAM" id="SSF54495">
    <property type="entry name" value="UBC-like"/>
    <property type="match status" value="1"/>
</dbReference>
<sequence>MSKNEENADVREMLELQLAEVEMLESMFANPGEFILDSPEALQELRAFIDGTLSYECLDARVGFTIKISTSESSLTLSQAGDIELVCHLPHEYPNVLPEVFTRAPSMDRDSHRRLKEDLHEFLASQETGQIMVGLLVDWLQENAHKYVKEVDQSAENNSSVKGTGGTKIETSFTRLWIYSHHIYSKFKRRDIFEWASELGLRGFSMPGKPGIVCVEGGTQQVDEFWYRVRRLNWKRIMIKEQEVIELEGREIASLCKFGKFQELELEVQGGKGRNYHMDLGQFYEFLQEHDSANIFPMYFGVEGKTVGDS</sequence>
<evidence type="ECO:0000313" key="2">
    <source>
        <dbReference type="EMBL" id="KAK7471339.1"/>
    </source>
</evidence>
<evidence type="ECO:0000259" key="1">
    <source>
        <dbReference type="PROSITE" id="PS50908"/>
    </source>
</evidence>
<feature type="domain" description="RWD" evidence="1">
    <location>
        <begin position="19"/>
        <end position="147"/>
    </location>
</feature>
<dbReference type="PIRSF" id="PIRSF038021">
    <property type="entry name" value="UCP038021_RWDD2"/>
    <property type="match status" value="1"/>
</dbReference>
<protein>
    <recommendedName>
        <fullName evidence="1">RWD domain-containing protein</fullName>
    </recommendedName>
</protein>
<dbReference type="InterPro" id="IPR059181">
    <property type="entry name" value="RWDD2A-B_C"/>
</dbReference>
<dbReference type="CDD" id="cd23829">
    <property type="entry name" value="RWD_RWDD2"/>
    <property type="match status" value="1"/>
</dbReference>
<dbReference type="PANTHER" id="PTHR15955:SF8">
    <property type="entry name" value="RWD DOMAIN-CONTAINING PROTEIN 2B-RELATED"/>
    <property type="match status" value="1"/>
</dbReference>
<dbReference type="Gene3D" id="3.10.110.10">
    <property type="entry name" value="Ubiquitin Conjugating Enzyme"/>
    <property type="match status" value="1"/>
</dbReference>
<dbReference type="CDD" id="cd24163">
    <property type="entry name" value="RWDD2_C"/>
    <property type="match status" value="1"/>
</dbReference>
<proteinExistence type="predicted"/>
<dbReference type="InterPro" id="IPR006575">
    <property type="entry name" value="RWD_dom"/>
</dbReference>
<gene>
    <name evidence="2" type="ORF">BaRGS_00036014</name>
</gene>
<evidence type="ECO:0000313" key="3">
    <source>
        <dbReference type="Proteomes" id="UP001519460"/>
    </source>
</evidence>
<keyword evidence="3" id="KW-1185">Reference proteome</keyword>
<accession>A0ABD0JD56</accession>
<dbReference type="InterPro" id="IPR017359">
    <property type="entry name" value="Phi-like"/>
</dbReference>
<dbReference type="SMART" id="SM00591">
    <property type="entry name" value="RWD"/>
    <property type="match status" value="1"/>
</dbReference>
<dbReference type="PANTHER" id="PTHR15955">
    <property type="entry name" value="RWD DOMAIN CONTAINING PROTEIN 2"/>
    <property type="match status" value="1"/>
</dbReference>
<dbReference type="InterPro" id="IPR010541">
    <property type="entry name" value="Prp3_C"/>
</dbReference>
<dbReference type="Proteomes" id="UP001519460">
    <property type="component" value="Unassembled WGS sequence"/>
</dbReference>
<comment type="caution">
    <text evidence="2">The sequence shown here is derived from an EMBL/GenBank/DDBJ whole genome shotgun (WGS) entry which is preliminary data.</text>
</comment>
<dbReference type="AlphaFoldDB" id="A0ABD0JD56"/>
<dbReference type="EMBL" id="JACVVK020000497">
    <property type="protein sequence ID" value="KAK7471339.1"/>
    <property type="molecule type" value="Genomic_DNA"/>
</dbReference>